<gene>
    <name evidence="1" type="ORF">KAOT1_12297</name>
</gene>
<keyword evidence="2" id="KW-1185">Reference proteome</keyword>
<organism evidence="1 2">
    <name type="scientific">Kordia algicida OT-1</name>
    <dbReference type="NCBI Taxonomy" id="391587"/>
    <lineage>
        <taxon>Bacteria</taxon>
        <taxon>Pseudomonadati</taxon>
        <taxon>Bacteroidota</taxon>
        <taxon>Flavobacteriia</taxon>
        <taxon>Flavobacteriales</taxon>
        <taxon>Flavobacteriaceae</taxon>
        <taxon>Kordia</taxon>
    </lineage>
</organism>
<dbReference type="NCBIfam" id="TIGR01509">
    <property type="entry name" value="HAD-SF-IA-v3"/>
    <property type="match status" value="1"/>
</dbReference>
<dbReference type="AlphaFoldDB" id="A9DIZ6"/>
<dbReference type="InterPro" id="IPR052550">
    <property type="entry name" value="Pyrimidine_5'-ntase_YjjG"/>
</dbReference>
<dbReference type="SFLD" id="SFLDS00003">
    <property type="entry name" value="Haloacid_Dehalogenase"/>
    <property type="match status" value="1"/>
</dbReference>
<comment type="caution">
    <text evidence="1">The sequence shown here is derived from an EMBL/GenBank/DDBJ whole genome shotgun (WGS) entry which is preliminary data.</text>
</comment>
<sequence length="241" mass="28424">MEKIVYQFVKKHIIMQHITDIFFDLDHTLWDFEKNSALTFKKILTENKVAVNFDRFLEVYVPINLEFWRLFREEKITKEELRYQRLSKTFKLLEVDASDDLINHLAKEYITHLSSFNHLFDHTIELLDNLHGKYKLHIITNGFRDVQRRKIKASGIFDYFEHIIDSESVHVKKPNPKIFNHALQLANVAPENSLMIGDSLEADIKGALALQINAIHVDLEKKHEHSLCPIVRHLSEIEELL</sequence>
<evidence type="ECO:0000313" key="2">
    <source>
        <dbReference type="Proteomes" id="UP000002945"/>
    </source>
</evidence>
<dbReference type="Gene3D" id="1.10.150.240">
    <property type="entry name" value="Putative phosphatase, domain 2"/>
    <property type="match status" value="1"/>
</dbReference>
<keyword evidence="1" id="KW-0378">Hydrolase</keyword>
<dbReference type="InterPro" id="IPR006439">
    <property type="entry name" value="HAD-SF_hydro_IA"/>
</dbReference>
<evidence type="ECO:0000313" key="1">
    <source>
        <dbReference type="EMBL" id="EDP97995.1"/>
    </source>
</evidence>
<dbReference type="SFLD" id="SFLDG01135">
    <property type="entry name" value="C1.5.6:_HAD__Beta-PGM__Phospha"/>
    <property type="match status" value="1"/>
</dbReference>
<dbReference type="PRINTS" id="PR00413">
    <property type="entry name" value="HADHALOGNASE"/>
</dbReference>
<protein>
    <submittedName>
        <fullName evidence="1">Probable haloacid dehalogenase-like hydrolase</fullName>
    </submittedName>
</protein>
<dbReference type="eggNOG" id="COG1011">
    <property type="taxonomic scope" value="Bacteria"/>
</dbReference>
<dbReference type="NCBIfam" id="TIGR01549">
    <property type="entry name" value="HAD-SF-IA-v1"/>
    <property type="match status" value="1"/>
</dbReference>
<dbReference type="SUPFAM" id="SSF56784">
    <property type="entry name" value="HAD-like"/>
    <property type="match status" value="1"/>
</dbReference>
<reference evidence="1 2" key="1">
    <citation type="journal article" date="2011" name="J. Bacteriol.">
        <title>Genome sequence of the algicidal bacterium Kordia algicida OT-1.</title>
        <authorList>
            <person name="Lee H.S."/>
            <person name="Kang S.G."/>
            <person name="Kwon K.K."/>
            <person name="Lee J.H."/>
            <person name="Kim S.J."/>
        </authorList>
    </citation>
    <scope>NUCLEOTIDE SEQUENCE [LARGE SCALE GENOMIC DNA]</scope>
    <source>
        <strain evidence="1 2">OT-1</strain>
    </source>
</reference>
<dbReference type="EMBL" id="ABIB01000001">
    <property type="protein sequence ID" value="EDP97995.1"/>
    <property type="molecule type" value="Genomic_DNA"/>
</dbReference>
<name>A9DIZ6_9FLAO</name>
<dbReference type="InterPro" id="IPR011951">
    <property type="entry name" value="HAD-SF_hydro_IA_YjjG/PynA"/>
</dbReference>
<proteinExistence type="predicted"/>
<dbReference type="PANTHER" id="PTHR47478">
    <property type="match status" value="1"/>
</dbReference>
<dbReference type="HOGENOM" id="CLU_045011_8_1_10"/>
<dbReference type="Gene3D" id="3.40.50.1000">
    <property type="entry name" value="HAD superfamily/HAD-like"/>
    <property type="match status" value="1"/>
</dbReference>
<dbReference type="STRING" id="391587.KAOT1_12297"/>
<dbReference type="PANTHER" id="PTHR47478:SF1">
    <property type="entry name" value="PYRIMIDINE 5'-NUCLEOTIDASE YJJG"/>
    <property type="match status" value="1"/>
</dbReference>
<dbReference type="InterPro" id="IPR023198">
    <property type="entry name" value="PGP-like_dom2"/>
</dbReference>
<dbReference type="InterPro" id="IPR036412">
    <property type="entry name" value="HAD-like_sf"/>
</dbReference>
<dbReference type="Pfam" id="PF00702">
    <property type="entry name" value="Hydrolase"/>
    <property type="match status" value="1"/>
</dbReference>
<dbReference type="GO" id="GO:0008253">
    <property type="term" value="F:5'-nucleotidase activity"/>
    <property type="evidence" value="ECO:0007669"/>
    <property type="project" value="InterPro"/>
</dbReference>
<dbReference type="Proteomes" id="UP000002945">
    <property type="component" value="Unassembled WGS sequence"/>
</dbReference>
<accession>A9DIZ6</accession>
<dbReference type="NCBIfam" id="TIGR02254">
    <property type="entry name" value="YjjG_YfnB"/>
    <property type="match status" value="1"/>
</dbReference>
<dbReference type="SFLD" id="SFLDG01129">
    <property type="entry name" value="C1.5:_HAD__Beta-PGM__Phosphata"/>
    <property type="match status" value="1"/>
</dbReference>
<dbReference type="CDD" id="cd04305">
    <property type="entry name" value="HAD_Neu5Ac-Pase_like"/>
    <property type="match status" value="1"/>
</dbReference>
<dbReference type="InterPro" id="IPR023214">
    <property type="entry name" value="HAD_sf"/>
</dbReference>